<evidence type="ECO:0000256" key="1">
    <source>
        <dbReference type="SAM" id="SignalP"/>
    </source>
</evidence>
<name>A0A0F4J2U9_9ACTN</name>
<proteinExistence type="predicted"/>
<dbReference type="PATRIC" id="fig|68223.7.peg.1112"/>
<gene>
    <name evidence="2" type="ORF">VR44_25100</name>
</gene>
<dbReference type="EMBL" id="JZWV01000720">
    <property type="protein sequence ID" value="KJY28540.1"/>
    <property type="molecule type" value="Genomic_DNA"/>
</dbReference>
<feature type="signal peptide" evidence="1">
    <location>
        <begin position="1"/>
        <end position="28"/>
    </location>
</feature>
<accession>A0A0F4J2U9</accession>
<sequence>MLVRKLKAAAVAATAVASAAVMATPAQAGAAYCSHGGGAYLCEYSPTTRVLPNGTKQDFVVGTDRAVWTRWTDSDGDWSRWISMGGKAYSKVYTYDYDTSDPWSFRMFYYDQQAEYWGRNRDHDGNWSGWIHYDTPLNG</sequence>
<protein>
    <submittedName>
        <fullName evidence="2">Uncharacterized protein</fullName>
    </submittedName>
</protein>
<keyword evidence="1" id="KW-0732">Signal</keyword>
<dbReference type="Proteomes" id="UP000033551">
    <property type="component" value="Unassembled WGS sequence"/>
</dbReference>
<reference evidence="2 3" key="1">
    <citation type="submission" date="2015-02" db="EMBL/GenBank/DDBJ databases">
        <authorList>
            <person name="Ju K.-S."/>
            <person name="Doroghazi J.R."/>
            <person name="Metcalf W."/>
        </authorList>
    </citation>
    <scope>NUCLEOTIDE SEQUENCE [LARGE SCALE GENOMIC DNA]</scope>
    <source>
        <strain evidence="2 3">NRRL ISP-5550</strain>
    </source>
</reference>
<dbReference type="RefSeq" id="WP_045949858.1">
    <property type="nucleotide sequence ID" value="NZ_JZWV01000720.1"/>
</dbReference>
<dbReference type="OrthoDB" id="4246838at2"/>
<evidence type="ECO:0000313" key="3">
    <source>
        <dbReference type="Proteomes" id="UP000033551"/>
    </source>
</evidence>
<comment type="caution">
    <text evidence="2">The sequence shown here is derived from an EMBL/GenBank/DDBJ whole genome shotgun (WGS) entry which is preliminary data.</text>
</comment>
<evidence type="ECO:0000313" key="2">
    <source>
        <dbReference type="EMBL" id="KJY28540.1"/>
    </source>
</evidence>
<keyword evidence="3" id="KW-1185">Reference proteome</keyword>
<dbReference type="AlphaFoldDB" id="A0A0F4J2U9"/>
<organism evidence="2 3">
    <name type="scientific">Streptomyces katrae</name>
    <dbReference type="NCBI Taxonomy" id="68223"/>
    <lineage>
        <taxon>Bacteria</taxon>
        <taxon>Bacillati</taxon>
        <taxon>Actinomycetota</taxon>
        <taxon>Actinomycetes</taxon>
        <taxon>Kitasatosporales</taxon>
        <taxon>Streptomycetaceae</taxon>
        <taxon>Streptomyces</taxon>
    </lineage>
</organism>
<feature type="chain" id="PRO_5002470070" evidence="1">
    <location>
        <begin position="29"/>
        <end position="139"/>
    </location>
</feature>